<dbReference type="OrthoDB" id="9793135at2"/>
<gene>
    <name evidence="1" type="ORF">Back11_55490</name>
</gene>
<dbReference type="RefSeq" id="WP_125664258.1">
    <property type="nucleotide sequence ID" value="NZ_AP019308.1"/>
</dbReference>
<dbReference type="Proteomes" id="UP000275368">
    <property type="component" value="Chromosome"/>
</dbReference>
<keyword evidence="2" id="KW-1185">Reference proteome</keyword>
<dbReference type="EMBL" id="AP019308">
    <property type="protein sequence ID" value="BBH24204.1"/>
    <property type="molecule type" value="Genomic_DNA"/>
</dbReference>
<dbReference type="AlphaFoldDB" id="A0A3G9JMW8"/>
<organism evidence="1 2">
    <name type="scientific">Paenibacillus baekrokdamisoli</name>
    <dbReference type="NCBI Taxonomy" id="1712516"/>
    <lineage>
        <taxon>Bacteria</taxon>
        <taxon>Bacillati</taxon>
        <taxon>Bacillota</taxon>
        <taxon>Bacilli</taxon>
        <taxon>Bacillales</taxon>
        <taxon>Paenibacillaceae</taxon>
        <taxon>Paenibacillus</taxon>
    </lineage>
</organism>
<sequence>MRVRLLAGILAVTVAAAVAGIMNSNTGKAEQAALESAVLTVSQGSQVGGTARVAQSGGLQLDFNPETAEVTVTDISTSTKWSSNPVDRANDKVAKGIKKMDLNAQLLVDYVDPLNKPFQLNNYIGSIKEKAFTWKQIQDGIEITFDFPKAGFSIPVQYALKKDAFTATIVSDRIQQRDKYRLVAINLLPFFGAGSTKDDGYLFVPDGSGALIQFNSSNSVYKSYNERVYGGDQAIDVSEQSRVKEDIRLPVFGLKRNDHAFLAVINQGAYQAGISAEGSGKSNQYNAVSSTFTMTEFETNTLMAGSLNEKQVVRGSQSIAGKQSFEVRYYFLNGQQADYSGMAVRYRDYLINDQGVKPVTAKQQATIPLMIDFLGGVQKRTTFLGIPYRSVEVLTSFKDLTAITQQLFESGMNNLAIRYEGWASGGMNGKVLTSLDADSKLGGNKAFRRLIQEMDRRGVAFYPVVDPVKFYKGGNGFYKFFDVTKSISRAPAVKNQYLLSNGTKDKTLSPWYLLKPESVNEALDRFSAAAKDKGLKHAALESIGSLVYSDFRRSMLSKDGTGQLWESGLDTAVSRIGGLSFDHPNAYTFIRAESLTDVPLASSGFDVEEESVPFYSIALSGLIPAFGEPINLVSDSKPYMLKLIETGTYPAYRFIARSGSLLAGSQFDSLYSGDFQAWFSDVKKQYNEINKALLPIAGQPIMHHEKLGEGVYRTTFANGKAVLVNYTNEPIKKDQQVIPPGGYVIQVGGGTP</sequence>
<accession>A0A3G9JMW8</accession>
<reference evidence="1 2" key="1">
    <citation type="submission" date="2018-11" db="EMBL/GenBank/DDBJ databases">
        <title>Complete genome sequence of Paenibacillus baekrokdamisoli strain KCTC 33723.</title>
        <authorList>
            <person name="Kang S.W."/>
            <person name="Lee K.C."/>
            <person name="Kim K.K."/>
            <person name="Kim J.S."/>
            <person name="Kim D.S."/>
            <person name="Ko S.H."/>
            <person name="Yang S.H."/>
            <person name="Lee J.S."/>
        </authorList>
    </citation>
    <scope>NUCLEOTIDE SEQUENCE [LARGE SCALE GENOMIC DNA]</scope>
    <source>
        <strain evidence="1 2">KCTC 33723</strain>
    </source>
</reference>
<evidence type="ECO:0000313" key="2">
    <source>
        <dbReference type="Proteomes" id="UP000275368"/>
    </source>
</evidence>
<proteinExistence type="predicted"/>
<dbReference type="InterPro" id="IPR043751">
    <property type="entry name" value="DUF5696"/>
</dbReference>
<evidence type="ECO:0000313" key="1">
    <source>
        <dbReference type="EMBL" id="BBH24204.1"/>
    </source>
</evidence>
<name>A0A3G9JMW8_9BACL</name>
<dbReference type="KEGG" id="pbk:Back11_55490"/>
<protein>
    <submittedName>
        <fullName evidence="1">Uncharacterized protein</fullName>
    </submittedName>
</protein>
<dbReference type="Pfam" id="PF18952">
    <property type="entry name" value="DUF5696"/>
    <property type="match status" value="1"/>
</dbReference>